<dbReference type="GO" id="GO:0015031">
    <property type="term" value="P:protein transport"/>
    <property type="evidence" value="ECO:0007669"/>
    <property type="project" value="UniProtKB-KW"/>
</dbReference>
<keyword evidence="3" id="KW-0813">Transport</keyword>
<dbReference type="AlphaFoldDB" id="A0A562L303"/>
<dbReference type="InterPro" id="IPR037682">
    <property type="entry name" value="TonB_C"/>
</dbReference>
<comment type="similarity">
    <text evidence="2">Belongs to the TonB family.</text>
</comment>
<dbReference type="PANTHER" id="PTHR33446:SF2">
    <property type="entry name" value="PROTEIN TONB"/>
    <property type="match status" value="1"/>
</dbReference>
<feature type="domain" description="TonB C-terminal" evidence="11">
    <location>
        <begin position="159"/>
        <end position="250"/>
    </location>
</feature>
<evidence type="ECO:0000256" key="2">
    <source>
        <dbReference type="ARBA" id="ARBA00006555"/>
    </source>
</evidence>
<keyword evidence="13" id="KW-1185">Reference proteome</keyword>
<dbReference type="Proteomes" id="UP000317176">
    <property type="component" value="Unassembled WGS sequence"/>
</dbReference>
<comment type="caution">
    <text evidence="12">The sequence shown here is derived from an EMBL/GenBank/DDBJ whole genome shotgun (WGS) entry which is preliminary data.</text>
</comment>
<proteinExistence type="inferred from homology"/>
<dbReference type="PANTHER" id="PTHR33446">
    <property type="entry name" value="PROTEIN TONB-RELATED"/>
    <property type="match status" value="1"/>
</dbReference>
<comment type="subcellular location">
    <subcellularLocation>
        <location evidence="1">Cell inner membrane</location>
        <topology evidence="1">Single-pass membrane protein</topology>
        <orientation evidence="1">Periplasmic side</orientation>
    </subcellularLocation>
</comment>
<evidence type="ECO:0000259" key="11">
    <source>
        <dbReference type="PROSITE" id="PS52015"/>
    </source>
</evidence>
<sequence length="250" mass="26488">MKRLAAEDAADLKRWTFSSLAVLTMYSALAASLATWQRQDDLDPAEPAGAVVVDLAPLPAAPSTTPTEIPPGPEQVMSEARPEAKPEVAQLDDAPELPQAANPEAVVDARTKAQPDAAPEQQAAAATSAPPAVSERIAPVAAAPTQGQPNQKDSQAIATWRSQILALVERNKRYPEAARSRREQGIAQVRFTLDRNGIVGDARVIQSSGSDALDGEAVALLKRAQPFPAPPDTFAGDLVVVRLPIRFTVK</sequence>
<dbReference type="RefSeq" id="WP_145638098.1">
    <property type="nucleotide sequence ID" value="NZ_CP088014.1"/>
</dbReference>
<evidence type="ECO:0000256" key="8">
    <source>
        <dbReference type="ARBA" id="ARBA00022989"/>
    </source>
</evidence>
<feature type="compositionally biased region" description="Low complexity" evidence="10">
    <location>
        <begin position="58"/>
        <end position="67"/>
    </location>
</feature>
<evidence type="ECO:0000256" key="6">
    <source>
        <dbReference type="ARBA" id="ARBA00022692"/>
    </source>
</evidence>
<keyword evidence="7" id="KW-0653">Protein transport</keyword>
<evidence type="ECO:0000313" key="13">
    <source>
        <dbReference type="Proteomes" id="UP000317176"/>
    </source>
</evidence>
<evidence type="ECO:0000256" key="10">
    <source>
        <dbReference type="SAM" id="MobiDB-lite"/>
    </source>
</evidence>
<evidence type="ECO:0000256" key="5">
    <source>
        <dbReference type="ARBA" id="ARBA00022519"/>
    </source>
</evidence>
<keyword evidence="4" id="KW-1003">Cell membrane</keyword>
<dbReference type="GO" id="GO:0031992">
    <property type="term" value="F:energy transducer activity"/>
    <property type="evidence" value="ECO:0007669"/>
    <property type="project" value="TreeGrafter"/>
</dbReference>
<dbReference type="InterPro" id="IPR051045">
    <property type="entry name" value="TonB-dependent_transducer"/>
</dbReference>
<dbReference type="Pfam" id="PF03544">
    <property type="entry name" value="TonB_C"/>
    <property type="match status" value="1"/>
</dbReference>
<dbReference type="Gene3D" id="3.30.1150.10">
    <property type="match status" value="1"/>
</dbReference>
<feature type="region of interest" description="Disordered" evidence="10">
    <location>
        <begin position="58"/>
        <end position="134"/>
    </location>
</feature>
<evidence type="ECO:0000256" key="7">
    <source>
        <dbReference type="ARBA" id="ARBA00022927"/>
    </source>
</evidence>
<dbReference type="NCBIfam" id="TIGR01352">
    <property type="entry name" value="tonB_Cterm"/>
    <property type="match status" value="1"/>
</dbReference>
<keyword evidence="5" id="KW-0997">Cell inner membrane</keyword>
<protein>
    <submittedName>
        <fullName evidence="12">Protein TonB</fullName>
    </submittedName>
</protein>
<dbReference type="InterPro" id="IPR006260">
    <property type="entry name" value="TonB/TolA_C"/>
</dbReference>
<keyword evidence="6" id="KW-0812">Transmembrane</keyword>
<evidence type="ECO:0000313" key="12">
    <source>
        <dbReference type="EMBL" id="TWI02039.1"/>
    </source>
</evidence>
<keyword evidence="9" id="KW-0472">Membrane</keyword>
<evidence type="ECO:0000256" key="9">
    <source>
        <dbReference type="ARBA" id="ARBA00023136"/>
    </source>
</evidence>
<accession>A0A562L303</accession>
<evidence type="ECO:0000256" key="3">
    <source>
        <dbReference type="ARBA" id="ARBA00022448"/>
    </source>
</evidence>
<dbReference type="GO" id="GO:0098797">
    <property type="term" value="C:plasma membrane protein complex"/>
    <property type="evidence" value="ECO:0007669"/>
    <property type="project" value="TreeGrafter"/>
</dbReference>
<dbReference type="PROSITE" id="PS52015">
    <property type="entry name" value="TONB_CTD"/>
    <property type="match status" value="1"/>
</dbReference>
<gene>
    <name evidence="12" type="ORF">IQ17_04399</name>
</gene>
<feature type="compositionally biased region" description="Low complexity" evidence="10">
    <location>
        <begin position="114"/>
        <end position="132"/>
    </location>
</feature>
<dbReference type="SUPFAM" id="SSF74653">
    <property type="entry name" value="TolA/TonB C-terminal domain"/>
    <property type="match status" value="1"/>
</dbReference>
<dbReference type="EMBL" id="VLKL01000012">
    <property type="protein sequence ID" value="TWI02039.1"/>
    <property type="molecule type" value="Genomic_DNA"/>
</dbReference>
<name>A0A562L303_9BRAD</name>
<dbReference type="GO" id="GO:0055085">
    <property type="term" value="P:transmembrane transport"/>
    <property type="evidence" value="ECO:0007669"/>
    <property type="project" value="InterPro"/>
</dbReference>
<evidence type="ECO:0000256" key="1">
    <source>
        <dbReference type="ARBA" id="ARBA00004383"/>
    </source>
</evidence>
<evidence type="ECO:0000256" key="4">
    <source>
        <dbReference type="ARBA" id="ARBA00022475"/>
    </source>
</evidence>
<reference evidence="12 13" key="1">
    <citation type="journal article" date="2015" name="Stand. Genomic Sci.">
        <title>Genomic Encyclopedia of Bacterial and Archaeal Type Strains, Phase III: the genomes of soil and plant-associated and newly described type strains.</title>
        <authorList>
            <person name="Whitman W.B."/>
            <person name="Woyke T."/>
            <person name="Klenk H.P."/>
            <person name="Zhou Y."/>
            <person name="Lilburn T.G."/>
            <person name="Beck B.J."/>
            <person name="De Vos P."/>
            <person name="Vandamme P."/>
            <person name="Eisen J.A."/>
            <person name="Garrity G."/>
            <person name="Hugenholtz P."/>
            <person name="Kyrpides N.C."/>
        </authorList>
    </citation>
    <scope>NUCLEOTIDE SEQUENCE [LARGE SCALE GENOMIC DNA]</scope>
    <source>
        <strain evidence="12 13">CGMCC 1.10947</strain>
    </source>
</reference>
<dbReference type="OrthoDB" id="8215632at2"/>
<keyword evidence="8" id="KW-1133">Transmembrane helix</keyword>
<organism evidence="12 13">
    <name type="scientific">Bradyrhizobium daqingense</name>
    <dbReference type="NCBI Taxonomy" id="993502"/>
    <lineage>
        <taxon>Bacteria</taxon>
        <taxon>Pseudomonadati</taxon>
        <taxon>Pseudomonadota</taxon>
        <taxon>Alphaproteobacteria</taxon>
        <taxon>Hyphomicrobiales</taxon>
        <taxon>Nitrobacteraceae</taxon>
        <taxon>Bradyrhizobium</taxon>
    </lineage>
</organism>